<gene>
    <name evidence="1" type="ORF">FNH09_18350</name>
</gene>
<dbReference type="RefSeq" id="WP_152889205.1">
    <property type="nucleotide sequence ID" value="NZ_JBHJTU010000041.1"/>
</dbReference>
<dbReference type="OrthoDB" id="4734262at2"/>
<dbReference type="Proteomes" id="UP000325849">
    <property type="component" value="Unassembled WGS sequence"/>
</dbReference>
<name>A0A5N8VDP1_9ACTN</name>
<reference evidence="1 2" key="1">
    <citation type="submission" date="2019-07" db="EMBL/GenBank/DDBJ databases">
        <title>New species of Amycolatopsis and Streptomyces.</title>
        <authorList>
            <person name="Duangmal K."/>
            <person name="Teo W.F.A."/>
            <person name="Lipun K."/>
        </authorList>
    </citation>
    <scope>NUCLEOTIDE SEQUENCE [LARGE SCALE GENOMIC DNA]</scope>
    <source>
        <strain evidence="1 2">NBRC 109810</strain>
    </source>
</reference>
<evidence type="ECO:0000313" key="1">
    <source>
        <dbReference type="EMBL" id="MPY33149.1"/>
    </source>
</evidence>
<organism evidence="1 2">
    <name type="scientific">Streptomyces adustus</name>
    <dbReference type="NCBI Taxonomy" id="1609272"/>
    <lineage>
        <taxon>Bacteria</taxon>
        <taxon>Bacillati</taxon>
        <taxon>Actinomycetota</taxon>
        <taxon>Actinomycetes</taxon>
        <taxon>Kitasatosporales</taxon>
        <taxon>Streptomycetaceae</taxon>
        <taxon>Streptomyces</taxon>
    </lineage>
</organism>
<accession>A0A5N8VDP1</accession>
<evidence type="ECO:0000313" key="2">
    <source>
        <dbReference type="Proteomes" id="UP000325849"/>
    </source>
</evidence>
<dbReference type="AlphaFoldDB" id="A0A5N8VDP1"/>
<proteinExistence type="predicted"/>
<keyword evidence="2" id="KW-1185">Reference proteome</keyword>
<protein>
    <submittedName>
        <fullName evidence="1">Uncharacterized protein</fullName>
    </submittedName>
</protein>
<sequence>MPVDDLLSQAVRVFVTREPHGFPHLDPNSLEREFGSAAAELRPRLEVLVTEVMALPSPGEDLVAGTRTAEAIMSERHPELGPEAIAALGSYYSYCWH</sequence>
<comment type="caution">
    <text evidence="1">The sequence shown here is derived from an EMBL/GenBank/DDBJ whole genome shotgun (WGS) entry which is preliminary data.</text>
</comment>
<dbReference type="EMBL" id="VJZD01000066">
    <property type="protein sequence ID" value="MPY33149.1"/>
    <property type="molecule type" value="Genomic_DNA"/>
</dbReference>